<gene>
    <name evidence="9" type="primary">argB</name>
    <name evidence="11" type="ORF">J2S74_004405</name>
</gene>
<feature type="site" description="Transition state stabilizer" evidence="9">
    <location>
        <position position="220"/>
    </location>
</feature>
<dbReference type="HAMAP" id="MF_00082">
    <property type="entry name" value="ArgB"/>
    <property type="match status" value="1"/>
</dbReference>
<dbReference type="Pfam" id="PF00696">
    <property type="entry name" value="AA_kinase"/>
    <property type="match status" value="1"/>
</dbReference>
<dbReference type="Gene3D" id="3.40.1160.10">
    <property type="entry name" value="Acetylglutamate kinase-like"/>
    <property type="match status" value="1"/>
</dbReference>
<organism evidence="11 12">
    <name type="scientific">Evansella vedderi</name>
    <dbReference type="NCBI Taxonomy" id="38282"/>
    <lineage>
        <taxon>Bacteria</taxon>
        <taxon>Bacillati</taxon>
        <taxon>Bacillota</taxon>
        <taxon>Bacilli</taxon>
        <taxon>Bacillales</taxon>
        <taxon>Bacillaceae</taxon>
        <taxon>Evansella</taxon>
    </lineage>
</organism>
<feature type="binding site" evidence="9">
    <location>
        <position position="64"/>
    </location>
    <ligand>
        <name>substrate</name>
    </ligand>
</feature>
<comment type="similarity">
    <text evidence="9">Belongs to the acetylglutamate kinase family. ArgB subfamily.</text>
</comment>
<comment type="subcellular location">
    <subcellularLocation>
        <location evidence="9">Cytoplasm</location>
    </subcellularLocation>
</comment>
<evidence type="ECO:0000313" key="11">
    <source>
        <dbReference type="EMBL" id="MDQ0256960.1"/>
    </source>
</evidence>
<dbReference type="PANTHER" id="PTHR23342:SF0">
    <property type="entry name" value="N-ACETYLGLUTAMATE SYNTHASE, MITOCHONDRIAL"/>
    <property type="match status" value="1"/>
</dbReference>
<dbReference type="InterPro" id="IPR004662">
    <property type="entry name" value="AcgluKinase_fam"/>
</dbReference>
<dbReference type="InterPro" id="IPR001048">
    <property type="entry name" value="Asp/Glu/Uridylate_kinase"/>
</dbReference>
<feature type="site" description="Transition state stabilizer" evidence="9">
    <location>
        <position position="8"/>
    </location>
</feature>
<keyword evidence="12" id="KW-1185">Reference proteome</keyword>
<sequence>MGDYLVIKCGGSVLENLPKSFYTNLVELHQQGTCKPVIVHGGGPLISSLLTKLNIETTFVDGLRVTSKEVLDVVEMVLSGSVNKKIVENLQKAGGSAYGISGVDGGLIQAEPTDHTMKLGFVGDVIHVKTELIDQILGQNHIPVISPIGMDGSGQKYNINGDIAASAVAKALGAKLCFISDIPGIYVEENGVQTTIHELSKREAEDLIEQEVITGGMIPKVRAAIDGLTHNVQQVVILNGMETNSIHQYLAGNKIGTKMIADKEMHQHV</sequence>
<accession>A0ABU0A3M9</accession>
<reference evidence="11 12" key="1">
    <citation type="submission" date="2023-07" db="EMBL/GenBank/DDBJ databases">
        <title>Genomic Encyclopedia of Type Strains, Phase IV (KMG-IV): sequencing the most valuable type-strain genomes for metagenomic binning, comparative biology and taxonomic classification.</title>
        <authorList>
            <person name="Goeker M."/>
        </authorList>
    </citation>
    <scope>NUCLEOTIDE SEQUENCE [LARGE SCALE GENOMIC DNA]</scope>
    <source>
        <strain evidence="11 12">DSM 9768</strain>
    </source>
</reference>
<feature type="binding site" evidence="9">
    <location>
        <begin position="42"/>
        <end position="43"/>
    </location>
    <ligand>
        <name>substrate</name>
    </ligand>
</feature>
<dbReference type="NCBIfam" id="TIGR00761">
    <property type="entry name" value="argB"/>
    <property type="match status" value="1"/>
</dbReference>
<evidence type="ECO:0000259" key="10">
    <source>
        <dbReference type="Pfam" id="PF00696"/>
    </source>
</evidence>
<dbReference type="PANTHER" id="PTHR23342">
    <property type="entry name" value="N-ACETYLGLUTAMATE SYNTHASE"/>
    <property type="match status" value="1"/>
</dbReference>
<name>A0ABU0A3M9_9BACI</name>
<keyword evidence="5 9" id="KW-0547">Nucleotide-binding</keyword>
<dbReference type="Proteomes" id="UP001230005">
    <property type="component" value="Unassembled WGS sequence"/>
</dbReference>
<keyword evidence="9" id="KW-0963">Cytoplasm</keyword>
<evidence type="ECO:0000256" key="2">
    <source>
        <dbReference type="ARBA" id="ARBA00022571"/>
    </source>
</evidence>
<evidence type="ECO:0000256" key="3">
    <source>
        <dbReference type="ARBA" id="ARBA00022605"/>
    </source>
</evidence>
<comment type="catalytic activity">
    <reaction evidence="8 9">
        <text>N-acetyl-L-glutamate + ATP = N-acetyl-L-glutamyl 5-phosphate + ADP</text>
        <dbReference type="Rhea" id="RHEA:14629"/>
        <dbReference type="ChEBI" id="CHEBI:30616"/>
        <dbReference type="ChEBI" id="CHEBI:44337"/>
        <dbReference type="ChEBI" id="CHEBI:57936"/>
        <dbReference type="ChEBI" id="CHEBI:456216"/>
        <dbReference type="EC" id="2.7.2.8"/>
    </reaction>
</comment>
<keyword evidence="7 9" id="KW-0067">ATP-binding</keyword>
<dbReference type="PIRSF" id="PIRSF000728">
    <property type="entry name" value="NAGK"/>
    <property type="match status" value="1"/>
</dbReference>
<evidence type="ECO:0000256" key="8">
    <source>
        <dbReference type="ARBA" id="ARBA00048141"/>
    </source>
</evidence>
<comment type="caution">
    <text evidence="11">The sequence shown here is derived from an EMBL/GenBank/DDBJ whole genome shotgun (WGS) entry which is preliminary data.</text>
</comment>
<evidence type="ECO:0000256" key="5">
    <source>
        <dbReference type="ARBA" id="ARBA00022741"/>
    </source>
</evidence>
<dbReference type="InterPro" id="IPR036393">
    <property type="entry name" value="AceGlu_kinase-like_sf"/>
</dbReference>
<evidence type="ECO:0000256" key="6">
    <source>
        <dbReference type="ARBA" id="ARBA00022777"/>
    </source>
</evidence>
<evidence type="ECO:0000313" key="12">
    <source>
        <dbReference type="Proteomes" id="UP001230005"/>
    </source>
</evidence>
<dbReference type="SUPFAM" id="SSF53633">
    <property type="entry name" value="Carbamate kinase-like"/>
    <property type="match status" value="1"/>
</dbReference>
<evidence type="ECO:0000256" key="7">
    <source>
        <dbReference type="ARBA" id="ARBA00022840"/>
    </source>
</evidence>
<dbReference type="EMBL" id="JAUSUG010000021">
    <property type="protein sequence ID" value="MDQ0256960.1"/>
    <property type="molecule type" value="Genomic_DNA"/>
</dbReference>
<evidence type="ECO:0000256" key="4">
    <source>
        <dbReference type="ARBA" id="ARBA00022679"/>
    </source>
</evidence>
<keyword evidence="2 9" id="KW-0055">Arginine biosynthesis</keyword>
<comment type="function">
    <text evidence="9">Catalyzes the ATP-dependent phosphorylation of N-acetyl-L-glutamate.</text>
</comment>
<keyword evidence="6 9" id="KW-0418">Kinase</keyword>
<dbReference type="EC" id="2.7.2.8" evidence="9"/>
<dbReference type="InterPro" id="IPR037528">
    <property type="entry name" value="ArgB"/>
</dbReference>
<dbReference type="RefSeq" id="WP_307329914.1">
    <property type="nucleotide sequence ID" value="NZ_JAUSUG010000021.1"/>
</dbReference>
<protein>
    <recommendedName>
        <fullName evidence="9">Acetylglutamate kinase</fullName>
        <ecNumber evidence="9">2.7.2.8</ecNumber>
    </recommendedName>
    <alternativeName>
        <fullName evidence="9">N-acetyl-L-glutamate 5-phosphotransferase</fullName>
    </alternativeName>
    <alternativeName>
        <fullName evidence="9">NAG kinase</fullName>
        <shortName evidence="9">NAGK</shortName>
    </alternativeName>
</protein>
<evidence type="ECO:0000256" key="9">
    <source>
        <dbReference type="HAMAP-Rule" id="MF_00082"/>
    </source>
</evidence>
<comment type="pathway">
    <text evidence="1 9">Amino-acid biosynthesis; L-arginine biosynthesis; N(2)-acetyl-L-ornithine from L-glutamate: step 2/4.</text>
</comment>
<keyword evidence="3 9" id="KW-0028">Amino-acid biosynthesis</keyword>
<evidence type="ECO:0000256" key="1">
    <source>
        <dbReference type="ARBA" id="ARBA00004828"/>
    </source>
</evidence>
<feature type="domain" description="Aspartate/glutamate/uridylate kinase" evidence="10">
    <location>
        <begin position="5"/>
        <end position="239"/>
    </location>
</feature>
<keyword evidence="4 9" id="KW-0808">Transferase</keyword>
<proteinExistence type="inferred from homology"/>
<dbReference type="GO" id="GO:0003991">
    <property type="term" value="F:acetylglutamate kinase activity"/>
    <property type="evidence" value="ECO:0007669"/>
    <property type="project" value="UniProtKB-EC"/>
</dbReference>
<feature type="binding site" evidence="9">
    <location>
        <position position="158"/>
    </location>
    <ligand>
        <name>substrate</name>
    </ligand>
</feature>
<dbReference type="CDD" id="cd04238">
    <property type="entry name" value="AAK_NAGK-like"/>
    <property type="match status" value="1"/>
</dbReference>